<dbReference type="RefSeq" id="WP_009194656.1">
    <property type="nucleotide sequence ID" value="NZ_AODQ01000022.1"/>
</dbReference>
<dbReference type="InterPro" id="IPR050834">
    <property type="entry name" value="Glycosyltransf_2"/>
</dbReference>
<sequence>MLSYPPVSIICLCHNHAPYVQEALQSAWGQAWPSLELIVVDDASTDGSVEVIREWLQDKPEVQFIRLEQNVGNCRAFNQALARARGAYVIDLAADDVLLPERVRVGVEALEAAGPQWGVHFTDAWYINAQGKVLKAHYKRDIHGTLRQPVPQGWVYRQVLERYFICTPSMMMRRSVLEALGGYDEQLAYEDFDFWVRSARQWQYCYTDQILVKKRVLPRSWGARQYQAESRQLASTLAVCQKAKTLNRTPEEDYALGRRLRYELRQAIRHKHRELAKAFFQLKREVWPESWRDWLYARLLR</sequence>
<dbReference type="Gene3D" id="3.90.550.10">
    <property type="entry name" value="Spore Coat Polysaccharide Biosynthesis Protein SpsA, Chain A"/>
    <property type="match status" value="1"/>
</dbReference>
<dbReference type="eggNOG" id="COG1216">
    <property type="taxonomic scope" value="Bacteria"/>
</dbReference>
<comment type="caution">
    <text evidence="2">The sequence shown here is derived from an EMBL/GenBank/DDBJ whole genome shotgun (WGS) entry which is preliminary data.</text>
</comment>
<evidence type="ECO:0000313" key="3">
    <source>
        <dbReference type="Proteomes" id="UP000011910"/>
    </source>
</evidence>
<dbReference type="SUPFAM" id="SSF53448">
    <property type="entry name" value="Nucleotide-diphospho-sugar transferases"/>
    <property type="match status" value="1"/>
</dbReference>
<dbReference type="PANTHER" id="PTHR43685:SF11">
    <property type="entry name" value="GLYCOSYLTRANSFERASE TAGX-RELATED"/>
    <property type="match status" value="1"/>
</dbReference>
<organism evidence="2 3">
    <name type="scientific">Cesiribacter andamanensis AMV16</name>
    <dbReference type="NCBI Taxonomy" id="1279009"/>
    <lineage>
        <taxon>Bacteria</taxon>
        <taxon>Pseudomonadati</taxon>
        <taxon>Bacteroidota</taxon>
        <taxon>Cytophagia</taxon>
        <taxon>Cytophagales</taxon>
        <taxon>Cesiribacteraceae</taxon>
        <taxon>Cesiribacter</taxon>
    </lineage>
</organism>
<name>M7NPC4_9BACT</name>
<dbReference type="EMBL" id="AODQ01000022">
    <property type="protein sequence ID" value="EMR03575.1"/>
    <property type="molecule type" value="Genomic_DNA"/>
</dbReference>
<dbReference type="InterPro" id="IPR001173">
    <property type="entry name" value="Glyco_trans_2-like"/>
</dbReference>
<accession>M7NPC4</accession>
<feature type="domain" description="Glycosyltransferase 2-like" evidence="1">
    <location>
        <begin position="8"/>
        <end position="179"/>
    </location>
</feature>
<dbReference type="Proteomes" id="UP000011910">
    <property type="component" value="Unassembled WGS sequence"/>
</dbReference>
<dbReference type="InterPro" id="IPR029044">
    <property type="entry name" value="Nucleotide-diphossugar_trans"/>
</dbReference>
<reference evidence="2 3" key="1">
    <citation type="journal article" date="2013" name="Genome Announc.">
        <title>Draft Genome Sequence of Cesiribacter andamanensis Strain AMV16T, Isolated from a Soil Sample from a Mud Volcano in the Andaman Islands, India.</title>
        <authorList>
            <person name="Shivaji S."/>
            <person name="Ara S."/>
            <person name="Begum Z."/>
            <person name="Srinivas T.N."/>
            <person name="Singh A."/>
            <person name="Kumar Pinnaka A."/>
        </authorList>
    </citation>
    <scope>NUCLEOTIDE SEQUENCE [LARGE SCALE GENOMIC DNA]</scope>
    <source>
        <strain evidence="2 3">AMV16</strain>
    </source>
</reference>
<keyword evidence="3" id="KW-1185">Reference proteome</keyword>
<protein>
    <submittedName>
        <fullName evidence="2">Chondroitin polymerase</fullName>
    </submittedName>
</protein>
<evidence type="ECO:0000313" key="2">
    <source>
        <dbReference type="EMBL" id="EMR03575.1"/>
    </source>
</evidence>
<dbReference type="STRING" id="1279009.ADICEAN_01256"/>
<gene>
    <name evidence="2" type="primary">kfoC_1</name>
    <name evidence="2" type="ORF">ADICEAN_01256</name>
</gene>
<evidence type="ECO:0000259" key="1">
    <source>
        <dbReference type="Pfam" id="PF00535"/>
    </source>
</evidence>
<dbReference type="AlphaFoldDB" id="M7NPC4"/>
<dbReference type="Pfam" id="PF00535">
    <property type="entry name" value="Glycos_transf_2"/>
    <property type="match status" value="1"/>
</dbReference>
<dbReference type="PANTHER" id="PTHR43685">
    <property type="entry name" value="GLYCOSYLTRANSFERASE"/>
    <property type="match status" value="1"/>
</dbReference>
<dbReference type="OrthoDB" id="396512at2"/>
<proteinExistence type="predicted"/>